<comment type="subcellular location">
    <subcellularLocation>
        <location evidence="1">Mitochondrion</location>
    </subcellularLocation>
</comment>
<evidence type="ECO:0000259" key="4">
    <source>
        <dbReference type="Pfam" id="PF25455"/>
    </source>
</evidence>
<protein>
    <recommendedName>
        <fullName evidence="4">CAF17 C-terminal domain-containing protein</fullName>
    </recommendedName>
</protein>
<keyword evidence="3" id="KW-0496">Mitochondrion</keyword>
<dbReference type="PANTHER" id="PTHR22602:SF0">
    <property type="entry name" value="TRANSFERASE CAF17, MITOCHONDRIAL-RELATED"/>
    <property type="match status" value="1"/>
</dbReference>
<evidence type="ECO:0000256" key="2">
    <source>
        <dbReference type="ARBA" id="ARBA00022946"/>
    </source>
</evidence>
<dbReference type="Pfam" id="PF25455">
    <property type="entry name" value="Beta-barrel_CAF17_C"/>
    <property type="match status" value="1"/>
</dbReference>
<reference evidence="5" key="1">
    <citation type="submission" date="2018-05" db="EMBL/GenBank/DDBJ databases">
        <authorList>
            <person name="Lanie J.A."/>
            <person name="Ng W.-L."/>
            <person name="Kazmierczak K.M."/>
            <person name="Andrzejewski T.M."/>
            <person name="Davidsen T.M."/>
            <person name="Wayne K.J."/>
            <person name="Tettelin H."/>
            <person name="Glass J.I."/>
            <person name="Rusch D."/>
            <person name="Podicherti R."/>
            <person name="Tsui H.-C.T."/>
            <person name="Winkler M.E."/>
        </authorList>
    </citation>
    <scope>NUCLEOTIDE SEQUENCE</scope>
</reference>
<dbReference type="NCBIfam" id="TIGR03317">
    <property type="entry name" value="ygfZ_signature"/>
    <property type="match status" value="1"/>
</dbReference>
<dbReference type="PANTHER" id="PTHR22602">
    <property type="entry name" value="TRANSFERASE CAF17, MITOCHONDRIAL-RELATED"/>
    <property type="match status" value="1"/>
</dbReference>
<dbReference type="GO" id="GO:0005739">
    <property type="term" value="C:mitochondrion"/>
    <property type="evidence" value="ECO:0007669"/>
    <property type="project" value="UniProtKB-SubCell"/>
</dbReference>
<dbReference type="InterPro" id="IPR057460">
    <property type="entry name" value="CAF17_C"/>
</dbReference>
<accession>A0A382WSJ8</accession>
<gene>
    <name evidence="5" type="ORF">METZ01_LOCUS414414</name>
</gene>
<name>A0A382WSJ8_9ZZZZ</name>
<evidence type="ECO:0000256" key="3">
    <source>
        <dbReference type="ARBA" id="ARBA00023128"/>
    </source>
</evidence>
<dbReference type="InterPro" id="IPR045179">
    <property type="entry name" value="YgfZ/GcvT"/>
</dbReference>
<dbReference type="InterPro" id="IPR017703">
    <property type="entry name" value="YgfZ/GCV_T_CS"/>
</dbReference>
<dbReference type="AlphaFoldDB" id="A0A382WSJ8"/>
<evidence type="ECO:0000313" key="5">
    <source>
        <dbReference type="EMBL" id="SVD61560.1"/>
    </source>
</evidence>
<dbReference type="InterPro" id="IPR027266">
    <property type="entry name" value="TrmE/GcvT-like"/>
</dbReference>
<dbReference type="EMBL" id="UINC01162030">
    <property type="protein sequence ID" value="SVD61560.1"/>
    <property type="molecule type" value="Genomic_DNA"/>
</dbReference>
<dbReference type="SUPFAM" id="SSF103025">
    <property type="entry name" value="Folate-binding domain"/>
    <property type="match status" value="1"/>
</dbReference>
<keyword evidence="2" id="KW-0809">Transit peptide</keyword>
<dbReference type="GO" id="GO:0016226">
    <property type="term" value="P:iron-sulfur cluster assembly"/>
    <property type="evidence" value="ECO:0007669"/>
    <property type="project" value="TreeGrafter"/>
</dbReference>
<feature type="non-terminal residue" evidence="5">
    <location>
        <position position="1"/>
    </location>
</feature>
<proteinExistence type="predicted"/>
<sequence length="210" mass="22818">RLTMYKLRAKADLVDISNDWRILVAWGEGAAEAFSLAQEPGLAESKDTGLAFVDPRLAKAGVRFLSPKFDALPEMERAPLEAYDSHRLALGLPDGSRDLVLEKSILLESGFDELHGVDWNKGCYMGQELTARTKYRGLVKKRLVPVTLDGPLPEPGTLVTTGGKPVGEIRSGRNSRALALIRLEFLEGGGGKLQAGSTTVTPEKPDWASF</sequence>
<organism evidence="5">
    <name type="scientific">marine metagenome</name>
    <dbReference type="NCBI Taxonomy" id="408172"/>
    <lineage>
        <taxon>unclassified sequences</taxon>
        <taxon>metagenomes</taxon>
        <taxon>ecological metagenomes</taxon>
    </lineage>
</organism>
<dbReference type="Gene3D" id="3.30.1360.120">
    <property type="entry name" value="Probable tRNA modification gtpase trme, domain 1"/>
    <property type="match status" value="1"/>
</dbReference>
<feature type="domain" description="CAF17 C-terminal" evidence="4">
    <location>
        <begin position="140"/>
        <end position="209"/>
    </location>
</feature>
<evidence type="ECO:0000256" key="1">
    <source>
        <dbReference type="ARBA" id="ARBA00004173"/>
    </source>
</evidence>